<dbReference type="AlphaFoldDB" id="A0A4P9Z4G6"/>
<dbReference type="GO" id="GO:0016192">
    <property type="term" value="P:vesicle-mediated transport"/>
    <property type="evidence" value="ECO:0007669"/>
    <property type="project" value="InterPro"/>
</dbReference>
<dbReference type="EMBL" id="KZ989223">
    <property type="protein sequence ID" value="RKP27345.1"/>
    <property type="molecule type" value="Genomic_DNA"/>
</dbReference>
<evidence type="ECO:0000313" key="3">
    <source>
        <dbReference type="EMBL" id="RKP27345.1"/>
    </source>
</evidence>
<dbReference type="SUPFAM" id="SSF56815">
    <property type="entry name" value="Sec1/munc18-like (SM) proteins"/>
    <property type="match status" value="1"/>
</dbReference>
<dbReference type="InterPro" id="IPR001619">
    <property type="entry name" value="Sec1-like"/>
</dbReference>
<dbReference type="Pfam" id="PF00995">
    <property type="entry name" value="Sec1"/>
    <property type="match status" value="1"/>
</dbReference>
<evidence type="ECO:0000313" key="4">
    <source>
        <dbReference type="Proteomes" id="UP000278143"/>
    </source>
</evidence>
<comment type="similarity">
    <text evidence="1">Belongs to the STXBP/unc-18/SEC1 family.</text>
</comment>
<name>A0A4P9Z4G6_9FUNG</name>
<proteinExistence type="inferred from homology"/>
<evidence type="ECO:0000256" key="2">
    <source>
        <dbReference type="SAM" id="MobiDB-lite"/>
    </source>
</evidence>
<dbReference type="Gene3D" id="1.25.40.60">
    <property type="match status" value="1"/>
</dbReference>
<sequence>MASNTSRQSLLDRQTKSLIAMLNLNREDTGASAALSASASGTAGVQAASSDAPIWKVLVFDRYCGDLISTLLRVNDLREQGVTVHMGLQSGRAPIPDVPAIYFVEPNEENIERIGKDLARGLYDQYYLNFSTSLSRDLLEQLALETVRAGPEAASRVAQVCDQYQGFISHGANLFELGVRESYIRLHDPQASDADMEALVERIIAGLFSVAVAMETVPVIRCTRGSAAEMIARKLDARLRDHVRSGGFSAANQAAMSTSFQRPLLVVLDRDLDLRPLLFHSWTYQALIADVLELKLNQVTATVTDDITKRKQRRTYDVGARDFFWTRSGNLPFPQVAEAIDSELARYRQDAAELTRSTGLTSLDDLNAQGMAGAPSLDLTTSARHLKSAMNALPELTARKQTIDAHMNIATALLEEIKRRKLDELFEMEETIAKQPRQAILAAIRSANYPDPEDKLRLFLLYYLTPSVDINDTMLGDFEKALEEAGCDLHAVASAKQIKHKLRMTSTIKAVSPPTSRNARDDGDLLGRFSSFGTKITGHIKEGGLLSGLRNLLPTHNDLPMTRVVSGVLDPSSYSGASPSQSAMGAGGGDGDEELLYFDPKSLRGPGQSLSTSRTSFQDAIVFMVGGGSIVEYQNLQEYAQRQSPPKNIIYGAMELLSPKDFLSQMARQS</sequence>
<dbReference type="InterPro" id="IPR043154">
    <property type="entry name" value="Sec-1-like_dom1"/>
</dbReference>
<dbReference type="PIRSF" id="PIRSF005715">
    <property type="entry name" value="VPS45_Sec1"/>
    <property type="match status" value="1"/>
</dbReference>
<dbReference type="InterPro" id="IPR036045">
    <property type="entry name" value="Sec1-like_sf"/>
</dbReference>
<feature type="region of interest" description="Disordered" evidence="2">
    <location>
        <begin position="572"/>
        <end position="591"/>
    </location>
</feature>
<dbReference type="Gene3D" id="3.90.830.10">
    <property type="entry name" value="Syntaxin Binding Protein 1, Chain A, domain 2"/>
    <property type="match status" value="1"/>
</dbReference>
<keyword evidence="4" id="KW-1185">Reference proteome</keyword>
<dbReference type="InterPro" id="IPR027482">
    <property type="entry name" value="Sec1-like_dom2"/>
</dbReference>
<gene>
    <name evidence="3" type="ORF">SYNPS1DRAFT_26998</name>
</gene>
<dbReference type="Gene3D" id="3.40.50.1910">
    <property type="match status" value="1"/>
</dbReference>
<protein>
    <submittedName>
        <fullName evidence="3">Sec1-like protein</fullName>
    </submittedName>
</protein>
<dbReference type="Gene3D" id="3.40.50.2060">
    <property type="match status" value="1"/>
</dbReference>
<reference evidence="4" key="1">
    <citation type="journal article" date="2018" name="Nat. Microbiol.">
        <title>Leveraging single-cell genomics to expand the fungal tree of life.</title>
        <authorList>
            <person name="Ahrendt S.R."/>
            <person name="Quandt C.A."/>
            <person name="Ciobanu D."/>
            <person name="Clum A."/>
            <person name="Salamov A."/>
            <person name="Andreopoulos B."/>
            <person name="Cheng J.F."/>
            <person name="Woyke T."/>
            <person name="Pelin A."/>
            <person name="Henrissat B."/>
            <person name="Reynolds N.K."/>
            <person name="Benny G.L."/>
            <person name="Smith M.E."/>
            <person name="James T.Y."/>
            <person name="Grigoriev I.V."/>
        </authorList>
    </citation>
    <scope>NUCLEOTIDE SEQUENCE [LARGE SCALE GENOMIC DNA]</scope>
    <source>
        <strain evidence="4">Benny S71-1</strain>
    </source>
</reference>
<organism evidence="3 4">
    <name type="scientific">Syncephalis pseudoplumigaleata</name>
    <dbReference type="NCBI Taxonomy" id="1712513"/>
    <lineage>
        <taxon>Eukaryota</taxon>
        <taxon>Fungi</taxon>
        <taxon>Fungi incertae sedis</taxon>
        <taxon>Zoopagomycota</taxon>
        <taxon>Zoopagomycotina</taxon>
        <taxon>Zoopagomycetes</taxon>
        <taxon>Zoopagales</taxon>
        <taxon>Piptocephalidaceae</taxon>
        <taxon>Syncephalis</taxon>
    </lineage>
</organism>
<feature type="compositionally biased region" description="Low complexity" evidence="2">
    <location>
        <begin position="572"/>
        <end position="584"/>
    </location>
</feature>
<evidence type="ECO:0000256" key="1">
    <source>
        <dbReference type="ARBA" id="ARBA00009884"/>
    </source>
</evidence>
<dbReference type="Proteomes" id="UP000278143">
    <property type="component" value="Unassembled WGS sequence"/>
</dbReference>
<accession>A0A4P9Z4G6</accession>
<dbReference type="PANTHER" id="PTHR11679">
    <property type="entry name" value="VESICLE PROTEIN SORTING-ASSOCIATED"/>
    <property type="match status" value="1"/>
</dbReference>
<dbReference type="OrthoDB" id="10251230at2759"/>
<dbReference type="InterPro" id="IPR043127">
    <property type="entry name" value="Sec-1-like_dom3a"/>
</dbReference>